<evidence type="ECO:0000256" key="3">
    <source>
        <dbReference type="SAM" id="MobiDB-lite"/>
    </source>
</evidence>
<evidence type="ECO:0000256" key="2">
    <source>
        <dbReference type="ARBA" id="ARBA00022679"/>
    </source>
</evidence>
<dbReference type="InterPro" id="IPR046977">
    <property type="entry name" value="RsmC/RlmG"/>
</dbReference>
<dbReference type="InterPro" id="IPR007848">
    <property type="entry name" value="Small_mtfrase_dom"/>
</dbReference>
<dbReference type="EMBL" id="PIPF01000001">
    <property type="protein sequence ID" value="RWU85575.1"/>
    <property type="molecule type" value="Genomic_DNA"/>
</dbReference>
<evidence type="ECO:0000256" key="1">
    <source>
        <dbReference type="ARBA" id="ARBA00022603"/>
    </source>
</evidence>
<dbReference type="Pfam" id="PF05175">
    <property type="entry name" value="MTS"/>
    <property type="match status" value="1"/>
</dbReference>
<feature type="compositionally biased region" description="Low complexity" evidence="3">
    <location>
        <begin position="69"/>
        <end position="83"/>
    </location>
</feature>
<evidence type="ECO:0000313" key="5">
    <source>
        <dbReference type="EMBL" id="RWU85575.1"/>
    </source>
</evidence>
<evidence type="ECO:0000259" key="4">
    <source>
        <dbReference type="Pfam" id="PF05175"/>
    </source>
</evidence>
<sequence length="305" mass="32115">MTSSRSASLNPSGRAAANSASIPRRRLGRPTRSPDCTCCVCPLIAPPLAHPVSNTCSNAVKRGWGQLLDDIPTTSPDTTAPATTHRRPASPRSCPVTPRVIPVTEHYFTDSPAATDAERRPRQLTLAGREVTVETAGGIFSPGGVDKATAILLDEVPAPPAAGDLLDIGCGWGPIALSLALLSPEATVWAVDVTERALDLTRRNAATLGLTNVRTARPDEVPADLAFAAIWSNPPIRIGKPAVQELLGTWLPRLTQGADAHLVIGKNLGADGYARWITDELGLPTERAATSKSFRVLRTSRPAGG</sequence>
<gene>
    <name evidence="5" type="ORF">CWN80_00875</name>
</gene>
<dbReference type="AlphaFoldDB" id="A0A444BAV8"/>
<dbReference type="InterPro" id="IPR029063">
    <property type="entry name" value="SAM-dependent_MTases_sf"/>
</dbReference>
<dbReference type="Gene3D" id="3.40.50.150">
    <property type="entry name" value="Vaccinia Virus protein VP39"/>
    <property type="match status" value="1"/>
</dbReference>
<comment type="caution">
    <text evidence="5">The sequence shown here is derived from an EMBL/GenBank/DDBJ whole genome shotgun (WGS) entry which is preliminary data.</text>
</comment>
<keyword evidence="1" id="KW-0489">Methyltransferase</keyword>
<dbReference type="CDD" id="cd02440">
    <property type="entry name" value="AdoMet_MTases"/>
    <property type="match status" value="1"/>
</dbReference>
<keyword evidence="2" id="KW-0808">Transferase</keyword>
<name>A0A444BAV8_9MICO</name>
<evidence type="ECO:0000313" key="6">
    <source>
        <dbReference type="Proteomes" id="UP000288711"/>
    </source>
</evidence>
<dbReference type="PANTHER" id="PTHR47816:SF4">
    <property type="entry name" value="RIBOSOMAL RNA SMALL SUBUNIT METHYLTRANSFERASE C"/>
    <property type="match status" value="1"/>
</dbReference>
<dbReference type="PANTHER" id="PTHR47816">
    <property type="entry name" value="RIBOSOMAL RNA SMALL SUBUNIT METHYLTRANSFERASE C"/>
    <property type="match status" value="1"/>
</dbReference>
<dbReference type="Proteomes" id="UP000288711">
    <property type="component" value="Unassembled WGS sequence"/>
</dbReference>
<dbReference type="SUPFAM" id="SSF53335">
    <property type="entry name" value="S-adenosyl-L-methionine-dependent methyltransferases"/>
    <property type="match status" value="1"/>
</dbReference>
<keyword evidence="6" id="KW-1185">Reference proteome</keyword>
<organism evidence="5 6">
    <name type="scientific">Janibacter hoylei PVAS-1</name>
    <dbReference type="NCBI Taxonomy" id="1210046"/>
    <lineage>
        <taxon>Bacteria</taxon>
        <taxon>Bacillati</taxon>
        <taxon>Actinomycetota</taxon>
        <taxon>Actinomycetes</taxon>
        <taxon>Micrococcales</taxon>
        <taxon>Intrasporangiaceae</taxon>
        <taxon>Janibacter</taxon>
    </lineage>
</organism>
<dbReference type="GO" id="GO:0008757">
    <property type="term" value="F:S-adenosylmethionine-dependent methyltransferase activity"/>
    <property type="evidence" value="ECO:0007669"/>
    <property type="project" value="InterPro"/>
</dbReference>
<feature type="region of interest" description="Disordered" evidence="3">
    <location>
        <begin position="1"/>
        <end position="33"/>
    </location>
</feature>
<proteinExistence type="predicted"/>
<feature type="region of interest" description="Disordered" evidence="3">
    <location>
        <begin position="69"/>
        <end position="96"/>
    </location>
</feature>
<protein>
    <recommendedName>
        <fullName evidence="4">Methyltransferase small domain-containing protein</fullName>
    </recommendedName>
</protein>
<feature type="domain" description="Methyltransferase small" evidence="4">
    <location>
        <begin position="130"/>
        <end position="297"/>
    </location>
</feature>
<feature type="compositionally biased region" description="Polar residues" evidence="3">
    <location>
        <begin position="1"/>
        <end position="11"/>
    </location>
</feature>
<reference evidence="5 6" key="1">
    <citation type="journal article" date="2009" name="Int. J. Syst. Evol. Microbiol.">
        <title>Janibacter hoylei sp. nov., Bacillus isronensis sp. nov. and Bacillus aryabhattai sp. nov., isolated from cryotubes used for collecting air from the upper atmosphere.</title>
        <authorList>
            <person name="Shivaji S."/>
            <person name="Chaturvedi P."/>
            <person name="Begum Z."/>
            <person name="Pindi P.K."/>
            <person name="Manorama R."/>
            <person name="Padmanaban D.A."/>
            <person name="Shouche Y.S."/>
            <person name="Pawar S."/>
            <person name="Vaishampayan P."/>
            <person name="Dutt C.B."/>
            <person name="Datta G.N."/>
            <person name="Manchanda R.K."/>
            <person name="Rao U.R."/>
            <person name="Bhargava P.M."/>
            <person name="Narlikar J.V."/>
        </authorList>
    </citation>
    <scope>NUCLEOTIDE SEQUENCE [LARGE SCALE GENOMIC DNA]</scope>
    <source>
        <strain evidence="5 6">PVAS-1</strain>
    </source>
</reference>
<accession>A0A444BAV8</accession>
<dbReference type="GO" id="GO:0032259">
    <property type="term" value="P:methylation"/>
    <property type="evidence" value="ECO:0007669"/>
    <property type="project" value="UniProtKB-KW"/>
</dbReference>